<dbReference type="SUPFAM" id="SSF56112">
    <property type="entry name" value="Protein kinase-like (PK-like)"/>
    <property type="match status" value="1"/>
</dbReference>
<dbReference type="SMART" id="SM00587">
    <property type="entry name" value="CHK"/>
    <property type="match status" value="1"/>
</dbReference>
<evidence type="ECO:0000313" key="2">
    <source>
        <dbReference type="EMBL" id="KAK4886830.1"/>
    </source>
</evidence>
<dbReference type="InterPro" id="IPR011009">
    <property type="entry name" value="Kinase-like_dom_sf"/>
</dbReference>
<dbReference type="InterPro" id="IPR004119">
    <property type="entry name" value="EcKL"/>
</dbReference>
<organism evidence="2 3">
    <name type="scientific">Aquatica leii</name>
    <dbReference type="NCBI Taxonomy" id="1421715"/>
    <lineage>
        <taxon>Eukaryota</taxon>
        <taxon>Metazoa</taxon>
        <taxon>Ecdysozoa</taxon>
        <taxon>Arthropoda</taxon>
        <taxon>Hexapoda</taxon>
        <taxon>Insecta</taxon>
        <taxon>Pterygota</taxon>
        <taxon>Neoptera</taxon>
        <taxon>Endopterygota</taxon>
        <taxon>Coleoptera</taxon>
        <taxon>Polyphaga</taxon>
        <taxon>Elateriformia</taxon>
        <taxon>Elateroidea</taxon>
        <taxon>Lampyridae</taxon>
        <taxon>Luciolinae</taxon>
        <taxon>Aquatica</taxon>
    </lineage>
</organism>
<dbReference type="PANTHER" id="PTHR11012">
    <property type="entry name" value="PROTEIN KINASE-LIKE DOMAIN-CONTAINING"/>
    <property type="match status" value="1"/>
</dbReference>
<evidence type="ECO:0000259" key="1">
    <source>
        <dbReference type="SMART" id="SM00587"/>
    </source>
</evidence>
<name>A0AAN7SSY8_9COLE</name>
<dbReference type="PANTHER" id="PTHR11012:SF30">
    <property type="entry name" value="PROTEIN KINASE-LIKE DOMAIN-CONTAINING"/>
    <property type="match status" value="1"/>
</dbReference>
<protein>
    <recommendedName>
        <fullName evidence="1">CHK kinase-like domain-containing protein</fullName>
    </recommendedName>
</protein>
<dbReference type="Gene3D" id="3.90.1200.10">
    <property type="match status" value="1"/>
</dbReference>
<dbReference type="EMBL" id="JARPUR010000001">
    <property type="protein sequence ID" value="KAK4886830.1"/>
    <property type="molecule type" value="Genomic_DNA"/>
</dbReference>
<proteinExistence type="predicted"/>
<sequence>MLSSCMVVKTYFLKKAHCHRGVGVSLLCCTCCTAAYSAASADSCLFYHYGFIVFVQSCRSYTSPTLNNNKTIIYTFEQQWLCQKHWRLLFRQKQVAINNIEFKSEQKKGDSYLSTVNAFTVKAHGKDKSNHEEKVISFPILSKSLPSNIGWRNTFRSADFFRNEVIFYNKVWKAMNDFQMSKNTKVPFHAIPLYICGLADGTNDYIALENLNTKGFYGLTRSGGLDLEHTQQIMRIFARFHALALAFKDQKPKEFEEVANSLEETYFSEKYRSWYSNFQINNLFPIVCDAVEKELPQMYMEKLKNLFANDFYGKLIEYCATKGPLAVITHGDAWAPNFLLKYDNNNTLIDAMMIDFQLTRYASLALDISFFLYSCTEQSLRLSHWDFLIEDYYKTFVSVLEDLGSSSELLTLDSLKAEIKACALFGVGMSMEAIAMSLLEDDEVADLEGIGGDEYIPLEKVWILNPLKTEKKRQRLAYMIKHAVDNGFM</sequence>
<keyword evidence="3" id="KW-1185">Reference proteome</keyword>
<dbReference type="InterPro" id="IPR015897">
    <property type="entry name" value="CHK_kinase-like"/>
</dbReference>
<dbReference type="Proteomes" id="UP001353858">
    <property type="component" value="Unassembled WGS sequence"/>
</dbReference>
<reference evidence="3" key="1">
    <citation type="submission" date="2023-01" db="EMBL/GenBank/DDBJ databases">
        <title>Key to firefly adult light organ development and bioluminescence: homeobox transcription factors regulate luciferase expression and transportation to peroxisome.</title>
        <authorList>
            <person name="Fu X."/>
        </authorList>
    </citation>
    <scope>NUCLEOTIDE SEQUENCE [LARGE SCALE GENOMIC DNA]</scope>
</reference>
<feature type="domain" description="CHK kinase-like" evidence="1">
    <location>
        <begin position="206"/>
        <end position="402"/>
    </location>
</feature>
<dbReference type="AlphaFoldDB" id="A0AAN7SSY8"/>
<comment type="caution">
    <text evidence="2">The sequence shown here is derived from an EMBL/GenBank/DDBJ whole genome shotgun (WGS) entry which is preliminary data.</text>
</comment>
<dbReference type="Pfam" id="PF02958">
    <property type="entry name" value="EcKL"/>
    <property type="match status" value="1"/>
</dbReference>
<gene>
    <name evidence="2" type="ORF">RN001_003101</name>
</gene>
<accession>A0AAN7SSY8</accession>
<evidence type="ECO:0000313" key="3">
    <source>
        <dbReference type="Proteomes" id="UP001353858"/>
    </source>
</evidence>